<feature type="compositionally biased region" description="Basic residues" evidence="2">
    <location>
        <begin position="295"/>
        <end position="310"/>
    </location>
</feature>
<reference evidence="3 4" key="2">
    <citation type="submission" date="2018-11" db="EMBL/GenBank/DDBJ databases">
        <authorList>
            <consortium name="Pathogen Informatics"/>
        </authorList>
    </citation>
    <scope>NUCLEOTIDE SEQUENCE [LARGE SCALE GENOMIC DNA]</scope>
    <source>
        <strain evidence="3 4">MHpl1</strain>
    </source>
</reference>
<evidence type="ECO:0000313" key="5">
    <source>
        <dbReference type="WBParaSite" id="HPLM_0001295601-mRNA-1"/>
    </source>
</evidence>
<evidence type="ECO:0000313" key="4">
    <source>
        <dbReference type="Proteomes" id="UP000268014"/>
    </source>
</evidence>
<protein>
    <submittedName>
        <fullName evidence="5">Serine/arginine repetitive matrix protein 2-like</fullName>
    </submittedName>
</protein>
<feature type="compositionally biased region" description="Basic and acidic residues" evidence="2">
    <location>
        <begin position="322"/>
        <end position="339"/>
    </location>
</feature>
<feature type="compositionally biased region" description="Low complexity" evidence="2">
    <location>
        <begin position="415"/>
        <end position="430"/>
    </location>
</feature>
<dbReference type="EMBL" id="UZAF01018030">
    <property type="protein sequence ID" value="VDO47253.1"/>
    <property type="molecule type" value="Genomic_DNA"/>
</dbReference>
<dbReference type="OMA" id="RRDIPCK"/>
<keyword evidence="1" id="KW-0175">Coiled coil</keyword>
<evidence type="ECO:0000313" key="3">
    <source>
        <dbReference type="EMBL" id="VDO47253.1"/>
    </source>
</evidence>
<dbReference type="OrthoDB" id="5877933at2759"/>
<feature type="coiled-coil region" evidence="1">
    <location>
        <begin position="531"/>
        <end position="583"/>
    </location>
</feature>
<accession>A0A158QPM9</accession>
<feature type="region of interest" description="Disordered" evidence="2">
    <location>
        <begin position="252"/>
        <end position="354"/>
    </location>
</feature>
<sequence length="693" mass="77570">MDEDDDIRIVPFTEEEKARLNEKVRKMKFARPPPKLPSTKRPGITSSLKTTPQTFFDIAEEKPLSDAVADSSNIYSDSVMECSDIYPDSVATLSTAQYSRNTRTFNESALEEKDSELEEQFVTEQDSSCCQAEPVEMEEETATFHLKEDFHEVNVRSFETSWSLSSPSDVHPVESITATSPVVYSKKLEMALRKDRGGLLEVTQRVSGKYGRFEEPKYGPLLLTTSVSVASLKDIMESSLTSLTSFLRSGRIIPKETEEKEENAEPESPSGTTTKKDEESPVYKQSMAVPTLLSPKKKSRRKVKVKRKSHRSGESSRPASLSDDKPEESVKIRDGEQRKRTVSVVSTTSDSSKQSIKIVIRRDIPCKVVKTPSVACEKKATSLRRSAESSSAFVKDCDERSSVPSPSKKPRLPVRVKLAPPRARSISSPPTLTKAPQDRTKSTSATQTSTPLIERSKSRAEEGSDDKIRTDSRIPTSAAPVSPIPTTSLLRTSAVKKFHYWNKPTFEEDALAAKLSKLMGFEVSTSSPLWFHELQKKASEYIRMLDAENNNVRELMRDLDYFRKNRENELSRYKRLLAESEDLAAISRRNRSTTNAPSAPDLRLPCTFTRVTNEKDIPRDPAPSSVEPVKPPYVEYTRPVLQFHRGIPSPAHVIHCRNPPGARGFWNPVIANKSGVRYERTCGVEAARNSGTV</sequence>
<feature type="compositionally biased region" description="Polar residues" evidence="2">
    <location>
        <begin position="442"/>
        <end position="451"/>
    </location>
</feature>
<evidence type="ECO:0000256" key="2">
    <source>
        <dbReference type="SAM" id="MobiDB-lite"/>
    </source>
</evidence>
<proteinExistence type="predicted"/>
<reference evidence="5" key="1">
    <citation type="submission" date="2016-04" db="UniProtKB">
        <authorList>
            <consortium name="WormBaseParasite"/>
        </authorList>
    </citation>
    <scope>IDENTIFICATION</scope>
</reference>
<feature type="region of interest" description="Disordered" evidence="2">
    <location>
        <begin position="378"/>
        <end position="485"/>
    </location>
</feature>
<dbReference type="WBParaSite" id="HPLM_0001295601-mRNA-1">
    <property type="protein sequence ID" value="HPLM_0001295601-mRNA-1"/>
    <property type="gene ID" value="HPLM_0001295601"/>
</dbReference>
<feature type="region of interest" description="Disordered" evidence="2">
    <location>
        <begin position="23"/>
        <end position="49"/>
    </location>
</feature>
<organism evidence="5">
    <name type="scientific">Haemonchus placei</name>
    <name type="common">Barber's pole worm</name>
    <dbReference type="NCBI Taxonomy" id="6290"/>
    <lineage>
        <taxon>Eukaryota</taxon>
        <taxon>Metazoa</taxon>
        <taxon>Ecdysozoa</taxon>
        <taxon>Nematoda</taxon>
        <taxon>Chromadorea</taxon>
        <taxon>Rhabditida</taxon>
        <taxon>Rhabditina</taxon>
        <taxon>Rhabditomorpha</taxon>
        <taxon>Strongyloidea</taxon>
        <taxon>Trichostrongylidae</taxon>
        <taxon>Haemonchus</taxon>
    </lineage>
</organism>
<evidence type="ECO:0000256" key="1">
    <source>
        <dbReference type="SAM" id="Coils"/>
    </source>
</evidence>
<dbReference type="Proteomes" id="UP000268014">
    <property type="component" value="Unassembled WGS sequence"/>
</dbReference>
<feature type="compositionally biased region" description="Basic and acidic residues" evidence="2">
    <location>
        <begin position="454"/>
        <end position="472"/>
    </location>
</feature>
<name>A0A158QPM9_HAEPC</name>
<dbReference type="AlphaFoldDB" id="A0A158QPM9"/>
<keyword evidence="4" id="KW-1185">Reference proteome</keyword>
<gene>
    <name evidence="3" type="ORF">HPLM_LOCUS12948</name>
</gene>
<feature type="compositionally biased region" description="Low complexity" evidence="2">
    <location>
        <begin position="342"/>
        <end position="352"/>
    </location>
</feature>